<keyword evidence="7" id="KW-0735">Signal-anchor</keyword>
<reference evidence="14" key="1">
    <citation type="submission" date="2017-02" db="UniProtKB">
        <authorList>
            <consortium name="WormBaseParasite"/>
        </authorList>
    </citation>
    <scope>IDENTIFICATION</scope>
</reference>
<evidence type="ECO:0000256" key="2">
    <source>
        <dbReference type="ARBA" id="ARBA00004643"/>
    </source>
</evidence>
<comment type="function">
    <text evidence="1">Subunit of the oligosaccharyl transferase (OST) complex that catalyzes the initial transfer of a defined glycan (Glc(3)Man(9)GlcNAc(2) in eukaryotes) from the lipid carrier dolichol-pyrophosphate to an asparagine residue within an Asn-X-Ser/Thr consensus motif in nascent polypeptide chains, the first step in protein N-glycosylation. N-glycosylation occurs cotranslationally and the complex associates with the Sec61 complex at the channel-forming translocon complex that mediates protein translocation across the endoplasmic reticulum (ER). All subunits are required for a maximal enzyme activity.</text>
</comment>
<organism evidence="12 14">
    <name type="scientific">Dracunculus medinensis</name>
    <name type="common">Guinea worm</name>
    <dbReference type="NCBI Taxonomy" id="318479"/>
    <lineage>
        <taxon>Eukaryota</taxon>
        <taxon>Metazoa</taxon>
        <taxon>Ecdysozoa</taxon>
        <taxon>Nematoda</taxon>
        <taxon>Chromadorea</taxon>
        <taxon>Rhabditida</taxon>
        <taxon>Spirurina</taxon>
        <taxon>Dracunculoidea</taxon>
        <taxon>Dracunculidae</taxon>
        <taxon>Dracunculus</taxon>
    </lineage>
</organism>
<evidence type="ECO:0000313" key="11">
    <source>
        <dbReference type="EMBL" id="VDN51004.1"/>
    </source>
</evidence>
<keyword evidence="6" id="KW-0256">Endoplasmic reticulum</keyword>
<evidence type="ECO:0000256" key="5">
    <source>
        <dbReference type="ARBA" id="ARBA00022692"/>
    </source>
</evidence>
<dbReference type="GO" id="GO:0005789">
    <property type="term" value="C:endoplasmic reticulum membrane"/>
    <property type="evidence" value="ECO:0007669"/>
    <property type="project" value="UniProtKB-SubCell"/>
</dbReference>
<protein>
    <submittedName>
        <fullName evidence="14">Dolichyl-diphosphooligosaccharide--protein glycosyltransferase subunit 4</fullName>
    </submittedName>
</protein>
<reference evidence="11 13" key="2">
    <citation type="submission" date="2018-11" db="EMBL/GenBank/DDBJ databases">
        <authorList>
            <consortium name="Pathogen Informatics"/>
        </authorList>
    </citation>
    <scope>NUCLEOTIDE SEQUENCE [LARGE SCALE GENOMIC DNA]</scope>
</reference>
<proteinExistence type="inferred from homology"/>
<comment type="similarity">
    <text evidence="3">Belongs to the OST4 family.</text>
</comment>
<evidence type="ECO:0000256" key="6">
    <source>
        <dbReference type="ARBA" id="ARBA00022824"/>
    </source>
</evidence>
<dbReference type="InterPro" id="IPR036330">
    <property type="entry name" value="Ost4p_sf"/>
</dbReference>
<keyword evidence="9 10" id="KW-0472">Membrane</keyword>
<evidence type="ECO:0000256" key="1">
    <source>
        <dbReference type="ARBA" id="ARBA00002791"/>
    </source>
</evidence>
<name>A0A0N4UF45_DRAME</name>
<keyword evidence="13" id="KW-1185">Reference proteome</keyword>
<dbReference type="InterPro" id="IPR018943">
    <property type="entry name" value="Oligosaccaryltransferase"/>
</dbReference>
<dbReference type="OrthoDB" id="2124077at2759"/>
<evidence type="ECO:0000313" key="13">
    <source>
        <dbReference type="Proteomes" id="UP000274756"/>
    </source>
</evidence>
<dbReference type="Proteomes" id="UP000038040">
    <property type="component" value="Unplaced"/>
</dbReference>
<evidence type="ECO:0000313" key="12">
    <source>
        <dbReference type="Proteomes" id="UP000038040"/>
    </source>
</evidence>
<evidence type="ECO:0000256" key="8">
    <source>
        <dbReference type="ARBA" id="ARBA00022989"/>
    </source>
</evidence>
<comment type="subunit">
    <text evidence="4">Component of the oligosaccharyltransferase (OST) complex.</text>
</comment>
<keyword evidence="8 10" id="KW-1133">Transmembrane helix</keyword>
<sequence length="37" mass="4206">MISDTQLGVMANALGIIMLLLVVLFHYFLANQRKEKN</sequence>
<dbReference type="Proteomes" id="UP000274756">
    <property type="component" value="Unassembled WGS sequence"/>
</dbReference>
<keyword evidence="5 10" id="KW-0812">Transmembrane</keyword>
<gene>
    <name evidence="11" type="ORF">DME_LOCUS977</name>
</gene>
<dbReference type="Pfam" id="PF10215">
    <property type="entry name" value="Ost4"/>
    <property type="match status" value="1"/>
</dbReference>
<evidence type="ECO:0000256" key="10">
    <source>
        <dbReference type="SAM" id="Phobius"/>
    </source>
</evidence>
<dbReference type="EMBL" id="UYYG01000011">
    <property type="protein sequence ID" value="VDN51004.1"/>
    <property type="molecule type" value="Genomic_DNA"/>
</dbReference>
<evidence type="ECO:0000256" key="4">
    <source>
        <dbReference type="ARBA" id="ARBA00011157"/>
    </source>
</evidence>
<feature type="transmembrane region" description="Helical" evidence="10">
    <location>
        <begin position="6"/>
        <end position="29"/>
    </location>
</feature>
<evidence type="ECO:0000256" key="7">
    <source>
        <dbReference type="ARBA" id="ARBA00022968"/>
    </source>
</evidence>
<dbReference type="AlphaFoldDB" id="A0A0N4UF45"/>
<evidence type="ECO:0000256" key="9">
    <source>
        <dbReference type="ARBA" id="ARBA00023136"/>
    </source>
</evidence>
<dbReference type="WBParaSite" id="DME_0000603801-mRNA-1">
    <property type="protein sequence ID" value="DME_0000603801-mRNA-1"/>
    <property type="gene ID" value="DME_0000603801"/>
</dbReference>
<evidence type="ECO:0000313" key="14">
    <source>
        <dbReference type="WBParaSite" id="DME_0000603801-mRNA-1"/>
    </source>
</evidence>
<dbReference type="SUPFAM" id="SSF103464">
    <property type="entry name" value="Oligosaccharyltransferase subunit ost4p"/>
    <property type="match status" value="1"/>
</dbReference>
<accession>A0A0N4UF45</accession>
<evidence type="ECO:0000256" key="3">
    <source>
        <dbReference type="ARBA" id="ARBA00007685"/>
    </source>
</evidence>
<comment type="subcellular location">
    <subcellularLocation>
        <location evidence="2">Endoplasmic reticulum membrane</location>
        <topology evidence="2">Single-pass type III membrane protein</topology>
    </subcellularLocation>
</comment>